<accession>A0A8K1ZRJ5</accession>
<evidence type="ECO:0000259" key="5">
    <source>
        <dbReference type="Pfam" id="PF04821"/>
    </source>
</evidence>
<dbReference type="GO" id="GO:0006281">
    <property type="term" value="P:DNA repair"/>
    <property type="evidence" value="ECO:0007669"/>
    <property type="project" value="TreeGrafter"/>
</dbReference>
<protein>
    <submittedName>
        <fullName evidence="7">Timeless-d isoform A</fullName>
    </submittedName>
</protein>
<comment type="subcellular location">
    <subcellularLocation>
        <location evidence="1">Nucleus</location>
    </subcellularLocation>
</comment>
<dbReference type="InterPro" id="IPR007725">
    <property type="entry name" value="TIMELESS_C"/>
</dbReference>
<feature type="compositionally biased region" description="Acidic residues" evidence="4">
    <location>
        <begin position="252"/>
        <end position="268"/>
    </location>
</feature>
<dbReference type="Pfam" id="PF05029">
    <property type="entry name" value="TIMELESS_C"/>
    <property type="match status" value="1"/>
</dbReference>
<dbReference type="InterPro" id="IPR044998">
    <property type="entry name" value="Timeless"/>
</dbReference>
<evidence type="ECO:0000256" key="2">
    <source>
        <dbReference type="ARBA" id="ARBA00008174"/>
    </source>
</evidence>
<evidence type="ECO:0000259" key="6">
    <source>
        <dbReference type="Pfam" id="PF05029"/>
    </source>
</evidence>
<feature type="region of interest" description="Disordered" evidence="4">
    <location>
        <begin position="249"/>
        <end position="357"/>
    </location>
</feature>
<dbReference type="GO" id="GO:0000076">
    <property type="term" value="P:DNA replication checkpoint signaling"/>
    <property type="evidence" value="ECO:0007669"/>
    <property type="project" value="TreeGrafter"/>
</dbReference>
<evidence type="ECO:0000313" key="7">
    <source>
        <dbReference type="EMBL" id="UHH90582.1"/>
    </source>
</evidence>
<evidence type="ECO:0000256" key="4">
    <source>
        <dbReference type="SAM" id="MobiDB-lite"/>
    </source>
</evidence>
<comment type="similarity">
    <text evidence="2">Belongs to the timeless family.</text>
</comment>
<proteinExistence type="inferred from homology"/>
<dbReference type="GO" id="GO:0031298">
    <property type="term" value="C:replication fork protection complex"/>
    <property type="evidence" value="ECO:0007669"/>
    <property type="project" value="TreeGrafter"/>
</dbReference>
<feature type="compositionally biased region" description="Basic and acidic residues" evidence="4">
    <location>
        <begin position="755"/>
        <end position="766"/>
    </location>
</feature>
<name>A0A8K1ZRJ5_PYRAP</name>
<organism evidence="7">
    <name type="scientific">Pyrrhocoris apterus</name>
    <name type="common">Sap sucking bug</name>
    <name type="synonym">Cimex apterus</name>
    <dbReference type="NCBI Taxonomy" id="37000"/>
    <lineage>
        <taxon>Eukaryota</taxon>
        <taxon>Metazoa</taxon>
        <taxon>Ecdysozoa</taxon>
        <taxon>Arthropoda</taxon>
        <taxon>Hexapoda</taxon>
        <taxon>Insecta</taxon>
        <taxon>Pterygota</taxon>
        <taxon>Neoptera</taxon>
        <taxon>Paraneoptera</taxon>
        <taxon>Hemiptera</taxon>
        <taxon>Heteroptera</taxon>
        <taxon>Panheteroptera</taxon>
        <taxon>Pentatomomorpha</taxon>
        <taxon>Pyrrhocoroidea</taxon>
        <taxon>Pyrrhocoridae</taxon>
        <taxon>Pyrrhocoris</taxon>
    </lineage>
</organism>
<dbReference type="GO" id="GO:0043111">
    <property type="term" value="P:replication fork arrest"/>
    <property type="evidence" value="ECO:0007669"/>
    <property type="project" value="TreeGrafter"/>
</dbReference>
<dbReference type="PANTHER" id="PTHR22940">
    <property type="entry name" value="TIMEOUT/TIMELESS-2"/>
    <property type="match status" value="1"/>
</dbReference>
<dbReference type="InterPro" id="IPR006906">
    <property type="entry name" value="Timeless_N"/>
</dbReference>
<feature type="domain" description="Timeless N-terminal" evidence="5">
    <location>
        <begin position="28"/>
        <end position="275"/>
    </location>
</feature>
<dbReference type="Pfam" id="PF04821">
    <property type="entry name" value="TIMELESS"/>
    <property type="match status" value="1"/>
</dbReference>
<dbReference type="GO" id="GO:0009649">
    <property type="term" value="P:entrainment of circadian clock"/>
    <property type="evidence" value="ECO:0007669"/>
    <property type="project" value="TreeGrafter"/>
</dbReference>
<dbReference type="EMBL" id="MW662134">
    <property type="protein sequence ID" value="UHH90582.1"/>
    <property type="molecule type" value="Genomic_DNA"/>
</dbReference>
<feature type="domain" description="Timeless C-terminal" evidence="6">
    <location>
        <begin position="883"/>
        <end position="979"/>
    </location>
</feature>
<keyword evidence="3" id="KW-0539">Nucleus</keyword>
<reference evidence="7" key="1">
    <citation type="journal article" date="2021" name="Mol. Biol. Evol.">
        <title>Loss of Timeless Underlies an Evolutionary Transition within the Circadian Clock.</title>
        <authorList>
            <person name="Kotwica-Rolinska J."/>
            <person name="Chodakova L."/>
            <person name="Smykal V."/>
            <person name="Damulewicz M."/>
            <person name="Provaznik J."/>
            <person name="Wu B.C."/>
            <person name="Hejnikova M."/>
            <person name="Chvalova D."/>
            <person name="Dolezel D."/>
        </authorList>
    </citation>
    <scope>NUCLEOTIDE SEQUENCE</scope>
    <source>
        <strain evidence="7">Roana</strain>
    </source>
</reference>
<gene>
    <name evidence="7" type="primary">tim-d</name>
</gene>
<sequence>MAEQMEWLTMNPQMLSVVSSLGSQVGETYIANPNCIEILNDMRQKMAVEDRTLRTLRRAIGFSQVVKKDLLPLLISVKDDRKVIDTTIKVLADLTTPVECLLPVEVMSKSEAGRNAIIELNWLLISCKETFLDPRGTRRIIDHIRDILYKGEKMNENDCDTLNDCVILLRNVLHIPDGMMNIAEGVSGQNQIMWNLFAQNFDKALIEMITGPRRNDRRIAMAQLVVLLYKDQRVATLQKLLNLWMEASDLSESSEDNESNTSPPEEESFSSLVTSDPISDSSDNSDKKPEVKLTGKRKQSMKQSIKKQDETQGSWGMGSESDQKMDCSSSKMSDCGYGTQAENQESISTSSNEDESSNRKVLIIANVKLANTVWYKQKTKKCMTRNGIKIKRRCSKPVHQKPINMIKKSRYANGKVSLTTQEKEELKRKKLMRRFHSNIVNMKAFLHHTPNGDDVAQLLKEFTVDFLLKAYNTLVSEMRTQLLLDSTLDRTHFSWLIAYFLKFAVQLELDLHYIRGVLSYEIISFLTYEGANFCEQYELMKLQQECDISTHIRKIHLIVTAIRELLQAINSYNKIKHISDDDRVYLTNLQKDISESEDLRCLFVLLLRQFSPEIHSRQYLRDVIVTNHVLLTFIENSVVPDTKSILHNHIKQFVPVEMMKQYGYLLECFEENGHFVNDCVFTMMHHVAGDLEHVTALFQPLILKTFNSIWENEFEICDDWSDLIEYVIHKFINTPRTIPTSLKNYEPNCTIAAHRKEGSKEEEKKGVSSFNDDPVPSQRSVNCRSNRWNQRECDCLYWYYVQSANSPDPVGGVVALYAAAGITNKSRIGVIEQLLKQDVITGCQYNELMKKEPISTTINLEKLKVEKQPRDEIELLKDYLMNEEKMGDKFITWLQKVLLETCYAKTFLDEKNKQAIEPIAHYSAMLKEAVPIIAWSCEQVGMLQSQVFLLLLHKLGFQLPADAGKAFPRIPSTWSSRTLFSKAVKLGPINQDWTKFKMFTLDYFNDDGEDVLSSTVVKSNDA</sequence>
<feature type="region of interest" description="Disordered" evidence="4">
    <location>
        <begin position="755"/>
        <end position="775"/>
    </location>
</feature>
<dbReference type="PANTHER" id="PTHR22940:SF5">
    <property type="entry name" value="PROTEIN TIMELESS"/>
    <property type="match status" value="1"/>
</dbReference>
<dbReference type="GO" id="GO:0003677">
    <property type="term" value="F:DNA binding"/>
    <property type="evidence" value="ECO:0007669"/>
    <property type="project" value="TreeGrafter"/>
</dbReference>
<feature type="compositionally biased region" description="Basic and acidic residues" evidence="4">
    <location>
        <begin position="284"/>
        <end position="293"/>
    </location>
</feature>
<evidence type="ECO:0000256" key="3">
    <source>
        <dbReference type="ARBA" id="ARBA00023242"/>
    </source>
</evidence>
<dbReference type="AlphaFoldDB" id="A0A8K1ZRJ5"/>
<feature type="compositionally biased region" description="Low complexity" evidence="4">
    <location>
        <begin position="269"/>
        <end position="282"/>
    </location>
</feature>
<evidence type="ECO:0000256" key="1">
    <source>
        <dbReference type="ARBA" id="ARBA00004123"/>
    </source>
</evidence>
<dbReference type="GO" id="GO:0048511">
    <property type="term" value="P:rhythmic process"/>
    <property type="evidence" value="ECO:0007669"/>
    <property type="project" value="UniProtKB-KW"/>
</dbReference>